<dbReference type="EMBL" id="PDUD01000054">
    <property type="protein sequence ID" value="PHN01488.1"/>
    <property type="molecule type" value="Genomic_DNA"/>
</dbReference>
<evidence type="ECO:0000313" key="1">
    <source>
        <dbReference type="EMBL" id="PHN01488.1"/>
    </source>
</evidence>
<evidence type="ECO:0008006" key="3">
    <source>
        <dbReference type="Google" id="ProtNLM"/>
    </source>
</evidence>
<comment type="caution">
    <text evidence="1">The sequence shown here is derived from an EMBL/GenBank/DDBJ whole genome shotgun (WGS) entry which is preliminary data.</text>
</comment>
<name>A0A2D0MZD3_FLAN2</name>
<organism evidence="1 2">
    <name type="scientific">Flavilitoribacter nigricans (strain ATCC 23147 / DSM 23189 / NBRC 102662 / NCIMB 1420 / SS-2)</name>
    <name type="common">Lewinella nigricans</name>
    <dbReference type="NCBI Taxonomy" id="1122177"/>
    <lineage>
        <taxon>Bacteria</taxon>
        <taxon>Pseudomonadati</taxon>
        <taxon>Bacteroidota</taxon>
        <taxon>Saprospiria</taxon>
        <taxon>Saprospirales</taxon>
        <taxon>Lewinellaceae</taxon>
        <taxon>Flavilitoribacter</taxon>
    </lineage>
</organism>
<dbReference type="SUPFAM" id="SSF88713">
    <property type="entry name" value="Glycoside hydrolase/deacetylase"/>
    <property type="match status" value="1"/>
</dbReference>
<dbReference type="GO" id="GO:0005975">
    <property type="term" value="P:carbohydrate metabolic process"/>
    <property type="evidence" value="ECO:0007669"/>
    <property type="project" value="InterPro"/>
</dbReference>
<dbReference type="Proteomes" id="UP000223913">
    <property type="component" value="Unassembled WGS sequence"/>
</dbReference>
<protein>
    <recommendedName>
        <fullName evidence="3">Polysaccharide (De)acetylase</fullName>
    </recommendedName>
</protein>
<proteinExistence type="predicted"/>
<accession>A0A2D0MZD3</accession>
<evidence type="ECO:0000313" key="2">
    <source>
        <dbReference type="Proteomes" id="UP000223913"/>
    </source>
</evidence>
<keyword evidence="2" id="KW-1185">Reference proteome</keyword>
<dbReference type="AlphaFoldDB" id="A0A2D0MZD3"/>
<reference evidence="1 2" key="1">
    <citation type="submission" date="2017-10" db="EMBL/GenBank/DDBJ databases">
        <title>The draft genome sequence of Lewinella nigricans NBRC 102662.</title>
        <authorList>
            <person name="Wang K."/>
        </authorList>
    </citation>
    <scope>NUCLEOTIDE SEQUENCE [LARGE SCALE GENOMIC DNA]</scope>
    <source>
        <strain evidence="1 2">NBRC 102662</strain>
    </source>
</reference>
<dbReference type="OrthoDB" id="2081174at2"/>
<sequence length="372" mass="43247">MSNYLLRILANAPGWRTSRKIIVFESDDWGSIRIPSKEVYEILLKKGVKVDQDIYSKYETLENEEDLEGIFSLLEKYKDSNGNNPCFTALCIVANPDFKKIRSNNFDSYEYETLLETYQRYGRKEKMIKLWSQGIENDLIRPQFHGREHLNVKYWFRRLKDKAFSTTKLAFDLELTGLDPSIVKESRKDYQAAFDIEFPEDIDYLVKVLDSGLDLFNDTFGYRAEYFVPTNGPFNSSLNSILQKKGIRFINTAKLNKEPLGSGKYRRSLRYLGKRNKLGQIYLTRNAFFEPSDVKVADWVSNCLKDISTAFYCKKPAIISTHRVNYSGGLSQANRDLGLKELDRLLKTILRNWPDVEFLTSDQLGRIIIDTK</sequence>
<gene>
    <name evidence="1" type="ORF">CRP01_36925</name>
</gene>
<dbReference type="RefSeq" id="WP_099155120.1">
    <property type="nucleotide sequence ID" value="NZ_PDUD01000054.1"/>
</dbReference>
<dbReference type="InterPro" id="IPR011330">
    <property type="entry name" value="Glyco_hydro/deAcase_b/a-brl"/>
</dbReference>